<dbReference type="EMBL" id="FOIB01000005">
    <property type="protein sequence ID" value="SEU14057.1"/>
    <property type="molecule type" value="Genomic_DNA"/>
</dbReference>
<dbReference type="Proteomes" id="UP000183760">
    <property type="component" value="Unassembled WGS sequence"/>
</dbReference>
<protein>
    <submittedName>
        <fullName evidence="1">Uncharacterized protein</fullName>
    </submittedName>
</protein>
<sequence>MKLAHAFRRASGESAWDCHFLADRWDGKAWMEDHAESWVGQVVDGRVFTLLGQVGWLTSLWRSPSGTVYVAEGSFRRGGVHINRSENPSRPAWEFHELPCVVSGIWGLDDRFVLAWGPHTQQRKESFYRWDGRQWHELPCPGEVFAVHGLAPDLVYAVGGEGLIARWDGARWHPAPSFTEAVMTAVHVVSKDEMYACSDAGVHEGSVYGWSEVAESPGMLISVAKYREQVWVAGGTYGLFTLRGNQLEEVEAPVKPLSLDTRKRLVMATSEGLVDTEDAKEFRTVPLADFVACVQDIPRKW</sequence>
<dbReference type="OrthoDB" id="8093255at2"/>
<organism evidence="1 4">
    <name type="scientific">Myxococcus fulvus</name>
    <dbReference type="NCBI Taxonomy" id="33"/>
    <lineage>
        <taxon>Bacteria</taxon>
        <taxon>Pseudomonadati</taxon>
        <taxon>Myxococcota</taxon>
        <taxon>Myxococcia</taxon>
        <taxon>Myxococcales</taxon>
        <taxon>Cystobacterineae</taxon>
        <taxon>Myxococcaceae</taxon>
        <taxon>Myxococcus</taxon>
    </lineage>
</organism>
<evidence type="ECO:0000313" key="2">
    <source>
        <dbReference type="EMBL" id="SEU14057.1"/>
    </source>
</evidence>
<dbReference type="Proteomes" id="UP000321514">
    <property type="component" value="Unassembled WGS sequence"/>
</dbReference>
<dbReference type="RefSeq" id="WP_074954980.1">
    <property type="nucleotide sequence ID" value="NZ_BJXR01000031.1"/>
</dbReference>
<reference evidence="1 4" key="2">
    <citation type="submission" date="2019-07" db="EMBL/GenBank/DDBJ databases">
        <title>Whole genome shotgun sequence of Myxococcus fulvus NBRC 100333.</title>
        <authorList>
            <person name="Hosoyama A."/>
            <person name="Uohara A."/>
            <person name="Ohji S."/>
            <person name="Ichikawa N."/>
        </authorList>
    </citation>
    <scope>NUCLEOTIDE SEQUENCE [LARGE SCALE GENOMIC DNA]</scope>
    <source>
        <strain evidence="1 4">NBRC 100333</strain>
    </source>
</reference>
<dbReference type="EMBL" id="BJXR01000031">
    <property type="protein sequence ID" value="GEN08987.1"/>
    <property type="molecule type" value="Genomic_DNA"/>
</dbReference>
<reference evidence="2 3" key="1">
    <citation type="submission" date="2016-10" db="EMBL/GenBank/DDBJ databases">
        <authorList>
            <person name="Varghese N."/>
            <person name="Submissions S."/>
        </authorList>
    </citation>
    <scope>NUCLEOTIDE SEQUENCE [LARGE SCALE GENOMIC DNA]</scope>
    <source>
        <strain evidence="2 3">DSM 16525</strain>
    </source>
</reference>
<evidence type="ECO:0000313" key="1">
    <source>
        <dbReference type="EMBL" id="GEN08987.1"/>
    </source>
</evidence>
<accession>A0A511T502</accession>
<keyword evidence="3" id="KW-1185">Reference proteome</keyword>
<gene>
    <name evidence="1" type="ORF">MFU01_40240</name>
    <name evidence="2" type="ORF">SAMN05443572_105244</name>
</gene>
<evidence type="ECO:0000313" key="3">
    <source>
        <dbReference type="Proteomes" id="UP000183760"/>
    </source>
</evidence>
<dbReference type="AlphaFoldDB" id="A0A511T502"/>
<proteinExistence type="predicted"/>
<dbReference type="SUPFAM" id="SSF63829">
    <property type="entry name" value="Calcium-dependent phosphotriesterase"/>
    <property type="match status" value="1"/>
</dbReference>
<name>A0A511T502_MYXFU</name>
<comment type="caution">
    <text evidence="1">The sequence shown here is derived from an EMBL/GenBank/DDBJ whole genome shotgun (WGS) entry which is preliminary data.</text>
</comment>
<evidence type="ECO:0000313" key="4">
    <source>
        <dbReference type="Proteomes" id="UP000321514"/>
    </source>
</evidence>